<gene>
    <name evidence="2" type="ORF">HINF_LOCUS68477</name>
    <name evidence="1" type="ORF">HINF_LOCUS9469</name>
</gene>
<keyword evidence="3" id="KW-1185">Reference proteome</keyword>
<evidence type="ECO:0000313" key="3">
    <source>
        <dbReference type="Proteomes" id="UP001642409"/>
    </source>
</evidence>
<sequence>MLQWVQTIRFYVVSAQDTPTLPNSKVTTSEYPYWYSLLFKQCGYCYYCGNTQRLLRHSSNIQMCYIDDLPVLRHFHEQYKNTLLEVILQSNPVQSGQQSSKL</sequence>
<evidence type="ECO:0000313" key="1">
    <source>
        <dbReference type="EMBL" id="CAI9921824.1"/>
    </source>
</evidence>
<dbReference type="AlphaFoldDB" id="A0AA86NM90"/>
<reference evidence="1" key="1">
    <citation type="submission" date="2023-06" db="EMBL/GenBank/DDBJ databases">
        <authorList>
            <person name="Kurt Z."/>
        </authorList>
    </citation>
    <scope>NUCLEOTIDE SEQUENCE</scope>
</reference>
<dbReference type="EMBL" id="CATOUU010000233">
    <property type="protein sequence ID" value="CAI9921824.1"/>
    <property type="molecule type" value="Genomic_DNA"/>
</dbReference>
<dbReference type="EMBL" id="CAXDID020000486">
    <property type="protein sequence ID" value="CAL6096535.1"/>
    <property type="molecule type" value="Genomic_DNA"/>
</dbReference>
<evidence type="ECO:0000313" key="2">
    <source>
        <dbReference type="EMBL" id="CAL6096535.1"/>
    </source>
</evidence>
<dbReference type="Proteomes" id="UP001642409">
    <property type="component" value="Unassembled WGS sequence"/>
</dbReference>
<accession>A0AA86NM90</accession>
<comment type="caution">
    <text evidence="1">The sequence shown here is derived from an EMBL/GenBank/DDBJ whole genome shotgun (WGS) entry which is preliminary data.</text>
</comment>
<name>A0AA86NM90_9EUKA</name>
<protein>
    <submittedName>
        <fullName evidence="2">Hypothetical_protein</fullName>
    </submittedName>
</protein>
<organism evidence="1">
    <name type="scientific">Hexamita inflata</name>
    <dbReference type="NCBI Taxonomy" id="28002"/>
    <lineage>
        <taxon>Eukaryota</taxon>
        <taxon>Metamonada</taxon>
        <taxon>Diplomonadida</taxon>
        <taxon>Hexamitidae</taxon>
        <taxon>Hexamitinae</taxon>
        <taxon>Hexamita</taxon>
    </lineage>
</organism>
<proteinExistence type="predicted"/>
<reference evidence="2 3" key="2">
    <citation type="submission" date="2024-07" db="EMBL/GenBank/DDBJ databases">
        <authorList>
            <person name="Akdeniz Z."/>
        </authorList>
    </citation>
    <scope>NUCLEOTIDE SEQUENCE [LARGE SCALE GENOMIC DNA]</scope>
</reference>